<dbReference type="Proteomes" id="UP000242254">
    <property type="component" value="Unassembled WGS sequence"/>
</dbReference>
<evidence type="ECO:0000313" key="1">
    <source>
        <dbReference type="EMBL" id="PHZ17009.1"/>
    </source>
</evidence>
<organism evidence="1 2">
    <name type="scientific">Rhizopus microsporus ATCC 52813</name>
    <dbReference type="NCBI Taxonomy" id="1340429"/>
    <lineage>
        <taxon>Eukaryota</taxon>
        <taxon>Fungi</taxon>
        <taxon>Fungi incertae sedis</taxon>
        <taxon>Mucoromycota</taxon>
        <taxon>Mucoromycotina</taxon>
        <taxon>Mucoromycetes</taxon>
        <taxon>Mucorales</taxon>
        <taxon>Mucorineae</taxon>
        <taxon>Rhizopodaceae</taxon>
        <taxon>Rhizopus</taxon>
    </lineage>
</organism>
<dbReference type="RefSeq" id="XP_023470717.1">
    <property type="nucleotide sequence ID" value="XM_023607743.1"/>
</dbReference>
<dbReference type="AlphaFoldDB" id="A0A2G4T7M7"/>
<sequence>MRSEVNLACMSGAAQALLYKPEAKLTFNNEQQFNEWFINTESRHAGWRIRPRNAVHIAMYVCDHAGNRKVVSDGDREDDQTRQRKSSRIGCPAKIKKVTMNDGSVSATYHWQYPDCQLFDIKEIASSQLLPESKEWIEKHVNDFMDWKAIKSLLRMNEDNINEIISASGFGFPTSSGQHYMHQKIS</sequence>
<dbReference type="GeneID" id="35438733"/>
<name>A0A2G4T7M7_RHIZD</name>
<keyword evidence="2" id="KW-1185">Reference proteome</keyword>
<dbReference type="STRING" id="1340429.A0A2G4T7M7"/>
<gene>
    <name evidence="1" type="ORF">RHIMIDRAFT_232450</name>
</gene>
<dbReference type="EMBL" id="KZ303842">
    <property type="protein sequence ID" value="PHZ17009.1"/>
    <property type="molecule type" value="Genomic_DNA"/>
</dbReference>
<protein>
    <submittedName>
        <fullName evidence="1">Uncharacterized protein</fullName>
    </submittedName>
</protein>
<evidence type="ECO:0000313" key="2">
    <source>
        <dbReference type="Proteomes" id="UP000242254"/>
    </source>
</evidence>
<proteinExistence type="predicted"/>
<reference evidence="1 2" key="1">
    <citation type="journal article" date="2016" name="Proc. Natl. Acad. Sci. U.S.A.">
        <title>Lipid metabolic changes in an early divergent fungus govern the establishment of a mutualistic symbiosis with endobacteria.</title>
        <authorList>
            <person name="Lastovetsky O.A."/>
            <person name="Gaspar M.L."/>
            <person name="Mondo S.J."/>
            <person name="LaButti K.M."/>
            <person name="Sandor L."/>
            <person name="Grigoriev I.V."/>
            <person name="Henry S.A."/>
            <person name="Pawlowska T.E."/>
        </authorList>
    </citation>
    <scope>NUCLEOTIDE SEQUENCE [LARGE SCALE GENOMIC DNA]</scope>
    <source>
        <strain evidence="1 2">ATCC 52813</strain>
    </source>
</reference>
<accession>A0A2G4T7M7</accession>